<dbReference type="InterPro" id="IPR035906">
    <property type="entry name" value="MetI-like_sf"/>
</dbReference>
<feature type="transmembrane region" description="Helical" evidence="7">
    <location>
        <begin position="310"/>
        <end position="336"/>
    </location>
</feature>
<accession>A0ABR6UC52</accession>
<dbReference type="InterPro" id="IPR000515">
    <property type="entry name" value="MetI-like"/>
</dbReference>
<keyword evidence="4 7" id="KW-0812">Transmembrane</keyword>
<organism evidence="9 10">
    <name type="scientific">Nocardioides deserti</name>
    <dbReference type="NCBI Taxonomy" id="1588644"/>
    <lineage>
        <taxon>Bacteria</taxon>
        <taxon>Bacillati</taxon>
        <taxon>Actinomycetota</taxon>
        <taxon>Actinomycetes</taxon>
        <taxon>Propionibacteriales</taxon>
        <taxon>Nocardioidaceae</taxon>
        <taxon>Nocardioides</taxon>
    </lineage>
</organism>
<evidence type="ECO:0000256" key="6">
    <source>
        <dbReference type="ARBA" id="ARBA00023136"/>
    </source>
</evidence>
<dbReference type="Gene3D" id="1.10.3720.10">
    <property type="entry name" value="MetI-like"/>
    <property type="match status" value="1"/>
</dbReference>
<feature type="transmembrane region" description="Helical" evidence="7">
    <location>
        <begin position="268"/>
        <end position="290"/>
    </location>
</feature>
<dbReference type="CDD" id="cd06261">
    <property type="entry name" value="TM_PBP2"/>
    <property type="match status" value="1"/>
</dbReference>
<feature type="transmembrane region" description="Helical" evidence="7">
    <location>
        <begin position="190"/>
        <end position="213"/>
    </location>
</feature>
<dbReference type="InterPro" id="IPR045621">
    <property type="entry name" value="BPD_transp_1_N"/>
</dbReference>
<reference evidence="9 10" key="1">
    <citation type="submission" date="2020-08" db="EMBL/GenBank/DDBJ databases">
        <title>novel species in genus Nocardioides.</title>
        <authorList>
            <person name="Zhang G."/>
        </authorList>
    </citation>
    <scope>NUCLEOTIDE SEQUENCE [LARGE SCALE GENOMIC DNA]</scope>
    <source>
        <strain evidence="9 10">SC8A-24</strain>
    </source>
</reference>
<feature type="domain" description="ABC transmembrane type-1" evidence="8">
    <location>
        <begin position="103"/>
        <end position="333"/>
    </location>
</feature>
<sequence length="343" mass="36292">MAEDVGKGLGRYLAYRLLLLVPLLFGVSVLTFLLVRLGDSSPAVMVAGPTATQAQIEDIEAEMGLDRSLPVQYWTWLSDAVRGDLGTSWMSNRPVTEELMEKLPITLELIGFGVAGAIIFGVLVGVASAVRQRGLVDQVLRIVTLAGVSIPIFWGALLMIAFFFTVLGWAPAPLGRVERGLTMPPHVTGMLVFDSVVTGYFATAASAIAHLALPALTISMITGATIAKQARAAMVETLGSPAVRYARACGMSERGVVWLAFRNALPDLIGFFGITFSLALGGAAISELIFSWGGLGQLGLEAITNADFAVVQGFILVMGVLTAAIYLIADLVVAAIDPRVKLQ</sequence>
<evidence type="ECO:0000256" key="1">
    <source>
        <dbReference type="ARBA" id="ARBA00004651"/>
    </source>
</evidence>
<keyword evidence="5 7" id="KW-1133">Transmembrane helix</keyword>
<protein>
    <submittedName>
        <fullName evidence="9">ABC transporter permease</fullName>
    </submittedName>
</protein>
<evidence type="ECO:0000256" key="7">
    <source>
        <dbReference type="RuleBase" id="RU363032"/>
    </source>
</evidence>
<evidence type="ECO:0000256" key="5">
    <source>
        <dbReference type="ARBA" id="ARBA00022989"/>
    </source>
</evidence>
<keyword evidence="6 7" id="KW-0472">Membrane</keyword>
<comment type="caution">
    <text evidence="9">The sequence shown here is derived from an EMBL/GenBank/DDBJ whole genome shotgun (WGS) entry which is preliminary data.</text>
</comment>
<dbReference type="Proteomes" id="UP000604001">
    <property type="component" value="Unassembled WGS sequence"/>
</dbReference>
<dbReference type="PROSITE" id="PS50928">
    <property type="entry name" value="ABC_TM1"/>
    <property type="match status" value="1"/>
</dbReference>
<dbReference type="Pfam" id="PF19300">
    <property type="entry name" value="BPD_transp_1_N"/>
    <property type="match status" value="1"/>
</dbReference>
<keyword evidence="3" id="KW-1003">Cell membrane</keyword>
<dbReference type="Pfam" id="PF00528">
    <property type="entry name" value="BPD_transp_1"/>
    <property type="match status" value="1"/>
</dbReference>
<feature type="transmembrane region" description="Helical" evidence="7">
    <location>
        <begin position="12"/>
        <end position="35"/>
    </location>
</feature>
<evidence type="ECO:0000313" key="9">
    <source>
        <dbReference type="EMBL" id="MBC2961733.1"/>
    </source>
</evidence>
<feature type="transmembrane region" description="Helical" evidence="7">
    <location>
        <begin position="142"/>
        <end position="170"/>
    </location>
</feature>
<evidence type="ECO:0000256" key="3">
    <source>
        <dbReference type="ARBA" id="ARBA00022475"/>
    </source>
</evidence>
<proteinExistence type="inferred from homology"/>
<keyword evidence="10" id="KW-1185">Reference proteome</keyword>
<feature type="transmembrane region" description="Helical" evidence="7">
    <location>
        <begin position="109"/>
        <end position="130"/>
    </location>
</feature>
<comment type="subcellular location">
    <subcellularLocation>
        <location evidence="1 7">Cell membrane</location>
        <topology evidence="1 7">Multi-pass membrane protein</topology>
    </subcellularLocation>
</comment>
<evidence type="ECO:0000259" key="8">
    <source>
        <dbReference type="PROSITE" id="PS50928"/>
    </source>
</evidence>
<dbReference type="EMBL" id="JACMYC010000010">
    <property type="protein sequence ID" value="MBC2961733.1"/>
    <property type="molecule type" value="Genomic_DNA"/>
</dbReference>
<dbReference type="SUPFAM" id="SSF161098">
    <property type="entry name" value="MetI-like"/>
    <property type="match status" value="1"/>
</dbReference>
<dbReference type="RefSeq" id="WP_186346938.1">
    <property type="nucleotide sequence ID" value="NZ_BMMR01000002.1"/>
</dbReference>
<evidence type="ECO:0000313" key="10">
    <source>
        <dbReference type="Proteomes" id="UP000604001"/>
    </source>
</evidence>
<keyword evidence="2 7" id="KW-0813">Transport</keyword>
<comment type="similarity">
    <text evidence="7">Belongs to the binding-protein-dependent transport system permease family.</text>
</comment>
<evidence type="ECO:0000256" key="4">
    <source>
        <dbReference type="ARBA" id="ARBA00022692"/>
    </source>
</evidence>
<gene>
    <name evidence="9" type="ORF">H7344_15645</name>
</gene>
<name>A0ABR6UC52_9ACTN</name>
<dbReference type="PANTHER" id="PTHR43163">
    <property type="entry name" value="DIPEPTIDE TRANSPORT SYSTEM PERMEASE PROTEIN DPPB-RELATED"/>
    <property type="match status" value="1"/>
</dbReference>
<dbReference type="PANTHER" id="PTHR43163:SF6">
    <property type="entry name" value="DIPEPTIDE TRANSPORT SYSTEM PERMEASE PROTEIN DPPB-RELATED"/>
    <property type="match status" value="1"/>
</dbReference>
<evidence type="ECO:0000256" key="2">
    <source>
        <dbReference type="ARBA" id="ARBA00022448"/>
    </source>
</evidence>